<evidence type="ECO:0000313" key="2">
    <source>
        <dbReference type="Proteomes" id="UP000030641"/>
    </source>
</evidence>
<dbReference type="AlphaFoldDB" id="A0A074ZCS4"/>
<sequence>MCDNIPCITPHIAKQLSLETSSNQRVLHLGCPLHKRYFEQSRRSPLSCIPSSPDSQDEARFLSGPWRNCQWHHFPPTNAILCLSSTTSTQECSISGCVRNRPTIAVSAYLFYICLILRTKTHHPLPRSPERHQRSRRRRALRDARQLPWRPLPCLLQQ</sequence>
<name>A0A074ZCS4_AURSE</name>
<dbReference type="RefSeq" id="XP_013345134.1">
    <property type="nucleotide sequence ID" value="XM_013489680.1"/>
</dbReference>
<proteinExistence type="predicted"/>
<organism evidence="1 2">
    <name type="scientific">Aureobasidium subglaciale (strain EXF-2481)</name>
    <name type="common">Aureobasidium pullulans var. subglaciale</name>
    <dbReference type="NCBI Taxonomy" id="1043005"/>
    <lineage>
        <taxon>Eukaryota</taxon>
        <taxon>Fungi</taxon>
        <taxon>Dikarya</taxon>
        <taxon>Ascomycota</taxon>
        <taxon>Pezizomycotina</taxon>
        <taxon>Dothideomycetes</taxon>
        <taxon>Dothideomycetidae</taxon>
        <taxon>Dothideales</taxon>
        <taxon>Saccotheciaceae</taxon>
        <taxon>Aureobasidium</taxon>
    </lineage>
</organism>
<dbReference type="HOGENOM" id="CLU_1669049_0_0_1"/>
<gene>
    <name evidence="1" type="ORF">AUEXF2481DRAFT_640504</name>
</gene>
<keyword evidence="2" id="KW-1185">Reference proteome</keyword>
<accession>A0A074ZCS4</accession>
<dbReference type="EMBL" id="KL584756">
    <property type="protein sequence ID" value="KEQ96481.1"/>
    <property type="molecule type" value="Genomic_DNA"/>
</dbReference>
<dbReference type="GeneID" id="25369866"/>
<dbReference type="InParanoid" id="A0A074ZCS4"/>
<reference evidence="1 2" key="1">
    <citation type="journal article" date="2014" name="BMC Genomics">
        <title>Genome sequencing of four Aureobasidium pullulans varieties: biotechnological potential, stress tolerance, and description of new species.</title>
        <authorList>
            <person name="Gostin Ar C."/>
            <person name="Ohm R.A."/>
            <person name="Kogej T."/>
            <person name="Sonjak S."/>
            <person name="Turk M."/>
            <person name="Zajc J."/>
            <person name="Zalar P."/>
            <person name="Grube M."/>
            <person name="Sun H."/>
            <person name="Han J."/>
            <person name="Sharma A."/>
            <person name="Chiniquy J."/>
            <person name="Ngan C.Y."/>
            <person name="Lipzen A."/>
            <person name="Barry K."/>
            <person name="Grigoriev I.V."/>
            <person name="Gunde-Cimerman N."/>
        </authorList>
    </citation>
    <scope>NUCLEOTIDE SEQUENCE [LARGE SCALE GENOMIC DNA]</scope>
    <source>
        <strain evidence="1 2">EXF-2481</strain>
    </source>
</reference>
<protein>
    <submittedName>
        <fullName evidence="1">Uncharacterized protein</fullName>
    </submittedName>
</protein>
<evidence type="ECO:0000313" key="1">
    <source>
        <dbReference type="EMBL" id="KEQ96481.1"/>
    </source>
</evidence>
<dbReference type="Proteomes" id="UP000030641">
    <property type="component" value="Unassembled WGS sequence"/>
</dbReference>